<dbReference type="Proteomes" id="UP000230088">
    <property type="component" value="Unassembled WGS sequence"/>
</dbReference>
<gene>
    <name evidence="1" type="ORF">COT33_00715</name>
</gene>
<sequence length="79" mass="9119">MHPGGVEASKGLAVRQLKQYVSWVQTVNTEPLNFRKFGKFPDNGIEYTRRLSTVMWIEKSTHIGEVLLFQFVKHAEKRG</sequence>
<proteinExistence type="predicted"/>
<name>A0A2H0YMJ6_9BACT</name>
<dbReference type="AlphaFoldDB" id="A0A2H0YMJ6"/>
<evidence type="ECO:0000313" key="1">
    <source>
        <dbReference type="EMBL" id="PIS39690.1"/>
    </source>
</evidence>
<organism evidence="1 2">
    <name type="scientific">Candidatus Nealsonbacteria bacterium CG08_land_8_20_14_0_20_38_20</name>
    <dbReference type="NCBI Taxonomy" id="1974705"/>
    <lineage>
        <taxon>Bacteria</taxon>
        <taxon>Candidatus Nealsoniibacteriota</taxon>
    </lineage>
</organism>
<comment type="caution">
    <text evidence="1">The sequence shown here is derived from an EMBL/GenBank/DDBJ whole genome shotgun (WGS) entry which is preliminary data.</text>
</comment>
<dbReference type="EMBL" id="PEYD01000010">
    <property type="protein sequence ID" value="PIS39690.1"/>
    <property type="molecule type" value="Genomic_DNA"/>
</dbReference>
<accession>A0A2H0YMJ6</accession>
<evidence type="ECO:0000313" key="2">
    <source>
        <dbReference type="Proteomes" id="UP000230088"/>
    </source>
</evidence>
<reference evidence="2" key="1">
    <citation type="submission" date="2017-09" db="EMBL/GenBank/DDBJ databases">
        <title>Depth-based differentiation of microbial function through sediment-hosted aquifers and enrichment of novel symbionts in the deep terrestrial subsurface.</title>
        <authorList>
            <person name="Probst A.J."/>
            <person name="Ladd B."/>
            <person name="Jarett J.K."/>
            <person name="Geller-Mcgrath D.E."/>
            <person name="Sieber C.M.K."/>
            <person name="Emerson J.B."/>
            <person name="Anantharaman K."/>
            <person name="Thomas B.C."/>
            <person name="Malmstrom R."/>
            <person name="Stieglmeier M."/>
            <person name="Klingl A."/>
            <person name="Woyke T."/>
            <person name="Ryan C.M."/>
            <person name="Banfield J.F."/>
        </authorList>
    </citation>
    <scope>NUCLEOTIDE SEQUENCE [LARGE SCALE GENOMIC DNA]</scope>
</reference>
<protein>
    <submittedName>
        <fullName evidence="1">Uncharacterized protein</fullName>
    </submittedName>
</protein>